<sequence>MTVTFFFRIPFHRRRAAGESNLPGRRLMHSATVMVVTAGNEAGIHFFAEKTSIN</sequence>
<comment type="caution">
    <text evidence="1">The sequence shown here is derived from an EMBL/GenBank/DDBJ whole genome shotgun (WGS) entry which is preliminary data.</text>
</comment>
<accession>A0ABW7D666</accession>
<dbReference type="RefSeq" id="WP_203418149.1">
    <property type="nucleotide sequence ID" value="NZ_JBIEIL010000001.1"/>
</dbReference>
<protein>
    <submittedName>
        <fullName evidence="1">Uncharacterized protein</fullName>
    </submittedName>
</protein>
<dbReference type="EMBL" id="JBIEIL010000001">
    <property type="protein sequence ID" value="MFG6202886.1"/>
    <property type="molecule type" value="Genomic_DNA"/>
</dbReference>
<evidence type="ECO:0000313" key="2">
    <source>
        <dbReference type="Proteomes" id="UP001605918"/>
    </source>
</evidence>
<organism evidence="1 2">
    <name type="scientific">Pseudomonas retamae</name>
    <dbReference type="NCBI Taxonomy" id="702110"/>
    <lineage>
        <taxon>Bacteria</taxon>
        <taxon>Pseudomonadati</taxon>
        <taxon>Pseudomonadota</taxon>
        <taxon>Gammaproteobacteria</taxon>
        <taxon>Pseudomonadales</taxon>
        <taxon>Pseudomonadaceae</taxon>
        <taxon>Pseudomonas</taxon>
    </lineage>
</organism>
<dbReference type="Proteomes" id="UP001605918">
    <property type="component" value="Unassembled WGS sequence"/>
</dbReference>
<reference evidence="1 2" key="1">
    <citation type="submission" date="2024-10" db="EMBL/GenBank/DDBJ databases">
        <title>Whole genome of Pseudomonas sp Strain RB5.</title>
        <authorList>
            <person name="Selami N."/>
        </authorList>
    </citation>
    <scope>NUCLEOTIDE SEQUENCE [LARGE SCALE GENOMIC DNA]</scope>
    <source>
        <strain evidence="1 2">RB5</strain>
    </source>
</reference>
<proteinExistence type="predicted"/>
<name>A0ABW7D666_9PSED</name>
<evidence type="ECO:0000313" key="1">
    <source>
        <dbReference type="EMBL" id="MFG6202886.1"/>
    </source>
</evidence>
<gene>
    <name evidence="1" type="ORF">ACGSLL_00855</name>
</gene>
<keyword evidence="2" id="KW-1185">Reference proteome</keyword>